<feature type="non-terminal residue" evidence="1">
    <location>
        <position position="1"/>
    </location>
</feature>
<accession>A0AA36G6U7</accession>
<gene>
    <name evidence="1" type="ORF">MSPICULIGERA_LOCUS19931</name>
</gene>
<protein>
    <submittedName>
        <fullName evidence="1">Uncharacterized protein</fullName>
    </submittedName>
</protein>
<organism evidence="1 2">
    <name type="scientific">Mesorhabditis spiculigera</name>
    <dbReference type="NCBI Taxonomy" id="96644"/>
    <lineage>
        <taxon>Eukaryota</taxon>
        <taxon>Metazoa</taxon>
        <taxon>Ecdysozoa</taxon>
        <taxon>Nematoda</taxon>
        <taxon>Chromadorea</taxon>
        <taxon>Rhabditida</taxon>
        <taxon>Rhabditina</taxon>
        <taxon>Rhabditomorpha</taxon>
        <taxon>Rhabditoidea</taxon>
        <taxon>Rhabditidae</taxon>
        <taxon>Mesorhabditinae</taxon>
        <taxon>Mesorhabditis</taxon>
    </lineage>
</organism>
<sequence length="143" mass="16470">MLPHQRVVRLHIALAGAQDLPEVVETAERVVRLLLDQAVRGDTLIKRIFCIEFSGSRAVLTREQAAQTYRYELFSDPFRRMVKRDSVKDTMMFVAQKKKYVALLVGFNYGPAEASALLKEARREEMADSLSYMRQIVFRFING</sequence>
<proteinExistence type="predicted"/>
<evidence type="ECO:0000313" key="2">
    <source>
        <dbReference type="Proteomes" id="UP001177023"/>
    </source>
</evidence>
<name>A0AA36G6U7_9BILA</name>
<dbReference type="EMBL" id="CATQJA010002663">
    <property type="protein sequence ID" value="CAJ0581777.1"/>
    <property type="molecule type" value="Genomic_DNA"/>
</dbReference>
<keyword evidence="2" id="KW-1185">Reference proteome</keyword>
<evidence type="ECO:0000313" key="1">
    <source>
        <dbReference type="EMBL" id="CAJ0581777.1"/>
    </source>
</evidence>
<dbReference type="Proteomes" id="UP001177023">
    <property type="component" value="Unassembled WGS sequence"/>
</dbReference>
<comment type="caution">
    <text evidence="1">The sequence shown here is derived from an EMBL/GenBank/DDBJ whole genome shotgun (WGS) entry which is preliminary data.</text>
</comment>
<dbReference type="AlphaFoldDB" id="A0AA36G6U7"/>
<reference evidence="1" key="1">
    <citation type="submission" date="2023-06" db="EMBL/GenBank/DDBJ databases">
        <authorList>
            <person name="Delattre M."/>
        </authorList>
    </citation>
    <scope>NUCLEOTIDE SEQUENCE</scope>
    <source>
        <strain evidence="1">AF72</strain>
    </source>
</reference>